<name>A0A3D8WTM7_PRIMG</name>
<dbReference type="AlphaFoldDB" id="A0A3D8WTM7"/>
<dbReference type="EMBL" id="PQWM01000085">
    <property type="protein sequence ID" value="RDZ05244.1"/>
    <property type="molecule type" value="Genomic_DNA"/>
</dbReference>
<comment type="caution">
    <text evidence="1">The sequence shown here is derived from an EMBL/GenBank/DDBJ whole genome shotgun (WGS) entry which is preliminary data.</text>
</comment>
<reference evidence="1 2" key="1">
    <citation type="journal article" date="2018" name="Appl. Environ. Microbiol.">
        <title>Antimicrobial susceptibility testing and tentative epidemiological cut-off values of five Bacillus species relevant for use as animal feed additives or for plant protection.</title>
        <authorList>
            <person name="Agerso Y."/>
            <person name="Stuer-Lauridsen B."/>
            <person name="Bjerre K."/>
            <person name="Jensen M.G."/>
            <person name="Johansen E."/>
            <person name="Bennedsen M."/>
            <person name="Brockmann E."/>
            <person name="Nielsen B."/>
        </authorList>
    </citation>
    <scope>NUCLEOTIDE SEQUENCE [LARGE SCALE GENOMIC DNA]</scope>
    <source>
        <strain evidence="1 2">CHCC20162</strain>
    </source>
</reference>
<evidence type="ECO:0000313" key="1">
    <source>
        <dbReference type="EMBL" id="RDZ05244.1"/>
    </source>
</evidence>
<proteinExistence type="predicted"/>
<gene>
    <name evidence="1" type="ORF">C3744_29895</name>
</gene>
<dbReference type="Proteomes" id="UP000256519">
    <property type="component" value="Unassembled WGS sequence"/>
</dbReference>
<organism evidence="1 2">
    <name type="scientific">Priestia megaterium</name>
    <name type="common">Bacillus megaterium</name>
    <dbReference type="NCBI Taxonomy" id="1404"/>
    <lineage>
        <taxon>Bacteria</taxon>
        <taxon>Bacillati</taxon>
        <taxon>Bacillota</taxon>
        <taxon>Bacilli</taxon>
        <taxon>Bacillales</taxon>
        <taxon>Bacillaceae</taxon>
        <taxon>Priestia</taxon>
    </lineage>
</organism>
<accession>A0A3D8WTM7</accession>
<evidence type="ECO:0000313" key="2">
    <source>
        <dbReference type="Proteomes" id="UP000256519"/>
    </source>
</evidence>
<protein>
    <submittedName>
        <fullName evidence="1">Uncharacterized protein</fullName>
    </submittedName>
</protein>
<sequence length="67" mass="7895">MLKNKVEKLKKFEVEYSIQKNNIHVNRSIIIESINDPNKIIRLAKLNISTKERIFIQDVKILGFKTV</sequence>